<evidence type="ECO:0000313" key="1">
    <source>
        <dbReference type="EMBL" id="KAI3746027.1"/>
    </source>
</evidence>
<name>A0ACB9DHL9_ARCLA</name>
<evidence type="ECO:0000313" key="2">
    <source>
        <dbReference type="Proteomes" id="UP001055879"/>
    </source>
</evidence>
<dbReference type="EMBL" id="CM042049">
    <property type="protein sequence ID" value="KAI3746027.1"/>
    <property type="molecule type" value="Genomic_DNA"/>
</dbReference>
<comment type="caution">
    <text evidence="1">The sequence shown here is derived from an EMBL/GenBank/DDBJ whole genome shotgun (WGS) entry which is preliminary data.</text>
</comment>
<reference evidence="1 2" key="2">
    <citation type="journal article" date="2022" name="Mol. Ecol. Resour.">
        <title>The genomes of chicory, endive, great burdock and yacon provide insights into Asteraceae paleo-polyploidization history and plant inulin production.</title>
        <authorList>
            <person name="Fan W."/>
            <person name="Wang S."/>
            <person name="Wang H."/>
            <person name="Wang A."/>
            <person name="Jiang F."/>
            <person name="Liu H."/>
            <person name="Zhao H."/>
            <person name="Xu D."/>
            <person name="Zhang Y."/>
        </authorList>
    </citation>
    <scope>NUCLEOTIDE SEQUENCE [LARGE SCALE GENOMIC DNA]</scope>
    <source>
        <strain evidence="2">cv. Niubang</strain>
    </source>
</reference>
<dbReference type="Proteomes" id="UP001055879">
    <property type="component" value="Linkage Group LG03"/>
</dbReference>
<reference evidence="2" key="1">
    <citation type="journal article" date="2022" name="Mol. Ecol. Resour.">
        <title>The genomes of chicory, endive, great burdock and yacon provide insights into Asteraceae palaeo-polyploidization history and plant inulin production.</title>
        <authorList>
            <person name="Fan W."/>
            <person name="Wang S."/>
            <person name="Wang H."/>
            <person name="Wang A."/>
            <person name="Jiang F."/>
            <person name="Liu H."/>
            <person name="Zhao H."/>
            <person name="Xu D."/>
            <person name="Zhang Y."/>
        </authorList>
    </citation>
    <scope>NUCLEOTIDE SEQUENCE [LARGE SCALE GENOMIC DNA]</scope>
    <source>
        <strain evidence="2">cv. Niubang</strain>
    </source>
</reference>
<protein>
    <submittedName>
        <fullName evidence="1">Uncharacterized protein</fullName>
    </submittedName>
</protein>
<accession>A0ACB9DHL9</accession>
<organism evidence="1 2">
    <name type="scientific">Arctium lappa</name>
    <name type="common">Greater burdock</name>
    <name type="synonym">Lappa major</name>
    <dbReference type="NCBI Taxonomy" id="4217"/>
    <lineage>
        <taxon>Eukaryota</taxon>
        <taxon>Viridiplantae</taxon>
        <taxon>Streptophyta</taxon>
        <taxon>Embryophyta</taxon>
        <taxon>Tracheophyta</taxon>
        <taxon>Spermatophyta</taxon>
        <taxon>Magnoliopsida</taxon>
        <taxon>eudicotyledons</taxon>
        <taxon>Gunneridae</taxon>
        <taxon>Pentapetalae</taxon>
        <taxon>asterids</taxon>
        <taxon>campanulids</taxon>
        <taxon>Asterales</taxon>
        <taxon>Asteraceae</taxon>
        <taxon>Carduoideae</taxon>
        <taxon>Cardueae</taxon>
        <taxon>Arctiinae</taxon>
        <taxon>Arctium</taxon>
    </lineage>
</organism>
<proteinExistence type="predicted"/>
<sequence>MINLNASEWDWIEVRDYSHLGRANRDGYVKERRHECFCSLTLQARKGNTSIRKKNIEAVMILFCITFPSIGIRLMGATWPVSWRGNPNGVAAMPASDPLSSIPDLQI</sequence>
<keyword evidence="2" id="KW-1185">Reference proteome</keyword>
<gene>
    <name evidence="1" type="ORF">L6452_08442</name>
</gene>